<feature type="transmembrane region" description="Helical" evidence="7">
    <location>
        <begin position="80"/>
        <end position="98"/>
    </location>
</feature>
<evidence type="ECO:0000256" key="4">
    <source>
        <dbReference type="ARBA" id="ARBA00022989"/>
    </source>
</evidence>
<dbReference type="Proteomes" id="UP000823632">
    <property type="component" value="Unassembled WGS sequence"/>
</dbReference>
<evidence type="ECO:0000256" key="3">
    <source>
        <dbReference type="ARBA" id="ARBA00022729"/>
    </source>
</evidence>
<dbReference type="InterPro" id="IPR007829">
    <property type="entry name" value="TM2"/>
</dbReference>
<keyword evidence="4 7" id="KW-1133">Transmembrane helix</keyword>
<dbReference type="PANTHER" id="PTHR21016">
    <property type="entry name" value="BETA-AMYLOID BINDING PROTEIN-RELATED"/>
    <property type="match status" value="1"/>
</dbReference>
<keyword evidence="3" id="KW-0732">Signal</keyword>
<keyword evidence="2 7" id="KW-0812">Transmembrane</keyword>
<accession>A0A9D9H0E2</accession>
<proteinExistence type="predicted"/>
<feature type="domain" description="TM2" evidence="8">
    <location>
        <begin position="8"/>
        <end position="55"/>
    </location>
</feature>
<evidence type="ECO:0000313" key="9">
    <source>
        <dbReference type="EMBL" id="MBO8430957.1"/>
    </source>
</evidence>
<organism evidence="9 10">
    <name type="scientific">Candidatus Scatousia excrementipullorum</name>
    <dbReference type="NCBI Taxonomy" id="2840936"/>
    <lineage>
        <taxon>Bacteria</taxon>
        <taxon>Candidatus Scatousia</taxon>
    </lineage>
</organism>
<reference evidence="9" key="1">
    <citation type="submission" date="2020-10" db="EMBL/GenBank/DDBJ databases">
        <authorList>
            <person name="Gilroy R."/>
        </authorList>
    </citation>
    <scope>NUCLEOTIDE SEQUENCE</scope>
    <source>
        <strain evidence="9">10192</strain>
    </source>
</reference>
<evidence type="ECO:0000313" key="10">
    <source>
        <dbReference type="Proteomes" id="UP000823632"/>
    </source>
</evidence>
<evidence type="ECO:0000256" key="1">
    <source>
        <dbReference type="ARBA" id="ARBA00004141"/>
    </source>
</evidence>
<evidence type="ECO:0000256" key="6">
    <source>
        <dbReference type="ARBA" id="ARBA00023180"/>
    </source>
</evidence>
<evidence type="ECO:0000256" key="2">
    <source>
        <dbReference type="ARBA" id="ARBA00022692"/>
    </source>
</evidence>
<evidence type="ECO:0000256" key="5">
    <source>
        <dbReference type="ARBA" id="ARBA00023136"/>
    </source>
</evidence>
<evidence type="ECO:0000259" key="8">
    <source>
        <dbReference type="Pfam" id="PF05154"/>
    </source>
</evidence>
<dbReference type="PANTHER" id="PTHR21016:SF7">
    <property type="entry name" value="TM2 DOMAIN-CONTAINING PROTEIN 3"/>
    <property type="match status" value="1"/>
</dbReference>
<keyword evidence="5 7" id="KW-0472">Membrane</keyword>
<dbReference type="InterPro" id="IPR050932">
    <property type="entry name" value="TM2D1-3-like"/>
</dbReference>
<reference evidence="9" key="2">
    <citation type="journal article" date="2021" name="PeerJ">
        <title>Extensive microbial diversity within the chicken gut microbiome revealed by metagenomics and culture.</title>
        <authorList>
            <person name="Gilroy R."/>
            <person name="Ravi A."/>
            <person name="Getino M."/>
            <person name="Pursley I."/>
            <person name="Horton D.L."/>
            <person name="Alikhan N.F."/>
            <person name="Baker D."/>
            <person name="Gharbi K."/>
            <person name="Hall N."/>
            <person name="Watson M."/>
            <person name="Adriaenssens E.M."/>
            <person name="Foster-Nyarko E."/>
            <person name="Jarju S."/>
            <person name="Secka A."/>
            <person name="Antonio M."/>
            <person name="Oren A."/>
            <person name="Chaudhuri R.R."/>
            <person name="La Ragione R."/>
            <person name="Hildebrand F."/>
            <person name="Pallen M.J."/>
        </authorList>
    </citation>
    <scope>NUCLEOTIDE SEQUENCE</scope>
    <source>
        <strain evidence="9">10192</strain>
    </source>
</reference>
<dbReference type="Pfam" id="PF05154">
    <property type="entry name" value="TM2"/>
    <property type="match status" value="1"/>
</dbReference>
<keyword evidence="6" id="KW-0325">Glycoprotein</keyword>
<sequence>MSNLQNSKHSYPVTLFLCFLLGGLGVHRFYTGYIGLGVLQLLTLGGCGIWYLIDLLSIVFGKYKDSKGQELEGYNKNLGYAILGIFALIIILVAVISAA</sequence>
<comment type="caution">
    <text evidence="9">The sequence shown here is derived from an EMBL/GenBank/DDBJ whole genome shotgun (WGS) entry which is preliminary data.</text>
</comment>
<protein>
    <submittedName>
        <fullName evidence="9">TM2 domain-containing protein</fullName>
    </submittedName>
</protein>
<dbReference type="GO" id="GO:0016020">
    <property type="term" value="C:membrane"/>
    <property type="evidence" value="ECO:0007669"/>
    <property type="project" value="UniProtKB-SubCell"/>
</dbReference>
<feature type="transmembrane region" description="Helical" evidence="7">
    <location>
        <begin position="38"/>
        <end position="60"/>
    </location>
</feature>
<comment type="subcellular location">
    <subcellularLocation>
        <location evidence="1">Membrane</location>
        <topology evidence="1">Multi-pass membrane protein</topology>
    </subcellularLocation>
</comment>
<dbReference type="EMBL" id="JADIND010000131">
    <property type="protein sequence ID" value="MBO8430957.1"/>
    <property type="molecule type" value="Genomic_DNA"/>
</dbReference>
<name>A0A9D9H0E2_9BACT</name>
<evidence type="ECO:0000256" key="7">
    <source>
        <dbReference type="SAM" id="Phobius"/>
    </source>
</evidence>
<dbReference type="AlphaFoldDB" id="A0A9D9H0E2"/>
<gene>
    <name evidence="9" type="ORF">IAC76_06170</name>
</gene>